<evidence type="ECO:0000256" key="8">
    <source>
        <dbReference type="ARBA" id="ARBA00022833"/>
    </source>
</evidence>
<evidence type="ECO:0000256" key="1">
    <source>
        <dbReference type="ARBA" id="ARBA00001947"/>
    </source>
</evidence>
<feature type="region of interest" description="Disordered" evidence="17">
    <location>
        <begin position="31"/>
        <end position="108"/>
    </location>
</feature>
<keyword evidence="12" id="KW-0206">Cytoskeleton</keyword>
<evidence type="ECO:0000313" key="20">
    <source>
        <dbReference type="Proteomes" id="UP000694559"/>
    </source>
</evidence>
<protein>
    <recommendedName>
        <fullName evidence="18">MsrB domain-containing protein</fullName>
    </recommendedName>
</protein>
<dbReference type="OrthoDB" id="44061at2759"/>
<keyword evidence="7" id="KW-0479">Metal-binding</keyword>
<comment type="catalytic activity">
    <reaction evidence="16">
        <text>[thioredoxin]-disulfide + L-methionine + H2O = L-methionine (R)-S-oxide + [thioredoxin]-dithiol</text>
        <dbReference type="Rhea" id="RHEA:21260"/>
        <dbReference type="Rhea" id="RHEA-COMP:10698"/>
        <dbReference type="Rhea" id="RHEA-COMP:10700"/>
        <dbReference type="ChEBI" id="CHEBI:15377"/>
        <dbReference type="ChEBI" id="CHEBI:29950"/>
        <dbReference type="ChEBI" id="CHEBI:50058"/>
        <dbReference type="ChEBI" id="CHEBI:57844"/>
        <dbReference type="ChEBI" id="CHEBI:58773"/>
        <dbReference type="EC" id="1.8.4.14"/>
    </reaction>
</comment>
<evidence type="ECO:0000256" key="5">
    <source>
        <dbReference type="ARBA" id="ARBA00022490"/>
    </source>
</evidence>
<evidence type="ECO:0000256" key="10">
    <source>
        <dbReference type="ARBA" id="ARBA00022933"/>
    </source>
</evidence>
<feature type="compositionally biased region" description="Basic residues" evidence="17">
    <location>
        <begin position="49"/>
        <end position="70"/>
    </location>
</feature>
<reference evidence="19" key="2">
    <citation type="submission" date="2025-09" db="UniProtKB">
        <authorList>
            <consortium name="Ensembl"/>
        </authorList>
    </citation>
    <scope>IDENTIFICATION</scope>
</reference>
<comment type="catalytic activity">
    <reaction evidence="15">
        <text>L-methionyl-[protein] + [thioredoxin]-disulfide + H2O = L-methionyl-(R)-S-oxide-[protein] + [thioredoxin]-dithiol</text>
        <dbReference type="Rhea" id="RHEA:24164"/>
        <dbReference type="Rhea" id="RHEA-COMP:10698"/>
        <dbReference type="Rhea" id="RHEA-COMP:10700"/>
        <dbReference type="Rhea" id="RHEA-COMP:12313"/>
        <dbReference type="Rhea" id="RHEA-COMP:12314"/>
        <dbReference type="ChEBI" id="CHEBI:15377"/>
        <dbReference type="ChEBI" id="CHEBI:16044"/>
        <dbReference type="ChEBI" id="CHEBI:29950"/>
        <dbReference type="ChEBI" id="CHEBI:45764"/>
        <dbReference type="ChEBI" id="CHEBI:50058"/>
        <dbReference type="EC" id="1.8.4.12"/>
    </reaction>
</comment>
<dbReference type="GO" id="GO:0045087">
    <property type="term" value="P:innate immune response"/>
    <property type="evidence" value="ECO:0007669"/>
    <property type="project" value="UniProtKB-KW"/>
</dbReference>
<accession>A0A8C6XJ18</accession>
<evidence type="ECO:0000256" key="13">
    <source>
        <dbReference type="ARBA" id="ARBA00023242"/>
    </source>
</evidence>
<reference evidence="19" key="1">
    <citation type="submission" date="2025-08" db="UniProtKB">
        <authorList>
            <consortium name="Ensembl"/>
        </authorList>
    </citation>
    <scope>IDENTIFICATION</scope>
</reference>
<evidence type="ECO:0000256" key="9">
    <source>
        <dbReference type="ARBA" id="ARBA00022859"/>
    </source>
</evidence>
<keyword evidence="20" id="KW-1185">Reference proteome</keyword>
<keyword evidence="10" id="KW-0712">Selenocysteine</keyword>
<evidence type="ECO:0000256" key="15">
    <source>
        <dbReference type="ARBA" id="ARBA00048488"/>
    </source>
</evidence>
<feature type="region of interest" description="Disordered" evidence="17">
    <location>
        <begin position="129"/>
        <end position="191"/>
    </location>
</feature>
<evidence type="ECO:0000256" key="2">
    <source>
        <dbReference type="ARBA" id="ARBA00004123"/>
    </source>
</evidence>
<evidence type="ECO:0000256" key="3">
    <source>
        <dbReference type="ARBA" id="ARBA00004245"/>
    </source>
</evidence>
<comment type="subcellular location">
    <subcellularLocation>
        <location evidence="3">Cytoplasm</location>
        <location evidence="3">Cytoskeleton</location>
    </subcellularLocation>
    <subcellularLocation>
        <location evidence="2">Nucleus</location>
    </subcellularLocation>
</comment>
<organism evidence="19 20">
    <name type="scientific">Naja naja</name>
    <name type="common">Indian cobra</name>
    <dbReference type="NCBI Taxonomy" id="35670"/>
    <lineage>
        <taxon>Eukaryota</taxon>
        <taxon>Metazoa</taxon>
        <taxon>Chordata</taxon>
        <taxon>Craniata</taxon>
        <taxon>Vertebrata</taxon>
        <taxon>Euteleostomi</taxon>
        <taxon>Lepidosauria</taxon>
        <taxon>Squamata</taxon>
        <taxon>Bifurcata</taxon>
        <taxon>Unidentata</taxon>
        <taxon>Episquamata</taxon>
        <taxon>Toxicofera</taxon>
        <taxon>Serpentes</taxon>
        <taxon>Colubroidea</taxon>
        <taxon>Elapidae</taxon>
        <taxon>Elapinae</taxon>
        <taxon>Naja</taxon>
    </lineage>
</organism>
<keyword evidence="11" id="KW-0560">Oxidoreductase</keyword>
<dbReference type="Proteomes" id="UP000694559">
    <property type="component" value="Unplaced"/>
</dbReference>
<evidence type="ECO:0000256" key="12">
    <source>
        <dbReference type="ARBA" id="ARBA00023212"/>
    </source>
</evidence>
<dbReference type="GO" id="GO:0030091">
    <property type="term" value="P:protein repair"/>
    <property type="evidence" value="ECO:0007669"/>
    <property type="project" value="TreeGrafter"/>
</dbReference>
<dbReference type="GO" id="GO:0005634">
    <property type="term" value="C:nucleus"/>
    <property type="evidence" value="ECO:0007669"/>
    <property type="project" value="UniProtKB-SubCell"/>
</dbReference>
<name>A0A8C6XJ18_NAJNA</name>
<evidence type="ECO:0000259" key="18">
    <source>
        <dbReference type="PROSITE" id="PS51790"/>
    </source>
</evidence>
<evidence type="ECO:0000256" key="6">
    <source>
        <dbReference type="ARBA" id="ARBA00022588"/>
    </source>
</evidence>
<evidence type="ECO:0000256" key="14">
    <source>
        <dbReference type="ARBA" id="ARBA00046083"/>
    </source>
</evidence>
<keyword evidence="13" id="KW-0539">Nucleus</keyword>
<dbReference type="InterPro" id="IPR011057">
    <property type="entry name" value="Mss4-like_sf"/>
</dbReference>
<dbReference type="GO" id="GO:0046872">
    <property type="term" value="F:metal ion binding"/>
    <property type="evidence" value="ECO:0007669"/>
    <property type="project" value="UniProtKB-KW"/>
</dbReference>
<sequence length="290" mass="31626">KQRELSPFRRVIKGLGLFPAAAQRRSLLRGRAAAFHSRAGQAPLPTSRPARRRVGTGPSPKRRPRRKRPGKAALQGRRAWRGFPRGLQAAIRGPSPGSNGSPWATLSTQPLRTAGPLWLLHQASRLLKRSPEAPPNPRPQPAARRGGAPCAAAPPAALVAARGSRPQEEEEEERLPLLKGGRPERERRQAGQRASGAAMAFCRFFGGEVYQGHFEAGIYICSKCGYELFSSQSKFLHSSPWPAFTHPIHSDSISKYLERPGAFKVSCGKCGNGLGHEFLDDGPQKGQSRF</sequence>
<dbReference type="Pfam" id="PF01641">
    <property type="entry name" value="SelR"/>
    <property type="match status" value="1"/>
</dbReference>
<comment type="similarity">
    <text evidence="4">Belongs to the MsrB Met sulfoxide reductase family.</text>
</comment>
<feature type="compositionally biased region" description="Low complexity" evidence="17">
    <location>
        <begin position="141"/>
        <end position="163"/>
    </location>
</feature>
<dbReference type="InterPro" id="IPR052150">
    <property type="entry name" value="MsrB_Met_sulfoxide_reductase"/>
</dbReference>
<dbReference type="PANTHER" id="PTHR46755">
    <property type="entry name" value="METHIONINE-R-SULFOXIDE REDUCTASE B1"/>
    <property type="match status" value="1"/>
</dbReference>
<dbReference type="PROSITE" id="PS51790">
    <property type="entry name" value="MSRB"/>
    <property type="match status" value="1"/>
</dbReference>
<evidence type="ECO:0000256" key="17">
    <source>
        <dbReference type="SAM" id="MobiDB-lite"/>
    </source>
</evidence>
<dbReference type="GO" id="GO:0005856">
    <property type="term" value="C:cytoskeleton"/>
    <property type="evidence" value="ECO:0007669"/>
    <property type="project" value="UniProtKB-SubCell"/>
</dbReference>
<dbReference type="GeneTree" id="ENSGT00510000047678"/>
<comment type="cofactor">
    <cofactor evidence="1">
        <name>Zn(2+)</name>
        <dbReference type="ChEBI" id="CHEBI:29105"/>
    </cofactor>
</comment>
<dbReference type="AlphaFoldDB" id="A0A8C6XJ18"/>
<dbReference type="Ensembl" id="ENSNNAT00000016022.1">
    <property type="protein sequence ID" value="ENSNNAP00000015274.1"/>
    <property type="gene ID" value="ENSNNAG00000010313.1"/>
</dbReference>
<feature type="compositionally biased region" description="Polar residues" evidence="17">
    <location>
        <begin position="96"/>
        <end position="108"/>
    </location>
</feature>
<dbReference type="Gene3D" id="2.170.150.20">
    <property type="entry name" value="Peptide methionine sulfoxide reductase"/>
    <property type="match status" value="1"/>
</dbReference>
<keyword evidence="8" id="KW-0862">Zinc</keyword>
<dbReference type="InterPro" id="IPR002579">
    <property type="entry name" value="Met_Sox_Rdtase_MsrB_dom"/>
</dbReference>
<keyword evidence="9" id="KW-0391">Immunity</keyword>
<feature type="domain" description="MsrB" evidence="18">
    <location>
        <begin position="192"/>
        <end position="290"/>
    </location>
</feature>
<evidence type="ECO:0000256" key="16">
    <source>
        <dbReference type="ARBA" id="ARBA00049261"/>
    </source>
</evidence>
<comment type="function">
    <text evidence="14">Methionine-sulfoxide reductase that specifically reduces methionine (R)-sulfoxide back to methionine. While in many cases, methionine oxidation is the result of random oxidation following oxidative stress, methionine oxidation is also a post-translational modification that takes place on specific residue. Acts as a regulator of actin assembly by reducing methionine (R)-sulfoxide mediated by MICALs (MICAL1, MICAL2 or MICAL3) on actin, thereby promoting filament repolymerization. Plays a role in innate immunity by reducing oxidized actin, leading to actin repolymerization in macrophages.</text>
</comment>
<keyword evidence="6" id="KW-0399">Innate immunity</keyword>
<evidence type="ECO:0000313" key="19">
    <source>
        <dbReference type="Ensembl" id="ENSNNAP00000015274.1"/>
    </source>
</evidence>
<evidence type="ECO:0000256" key="4">
    <source>
        <dbReference type="ARBA" id="ARBA00007174"/>
    </source>
</evidence>
<dbReference type="PANTHER" id="PTHR46755:SF5">
    <property type="entry name" value="METHIONINE-R-SULFOXIDE REDUCTASE B1"/>
    <property type="match status" value="1"/>
</dbReference>
<dbReference type="GO" id="GO:0033745">
    <property type="term" value="F:L-methionine-(R)-S-oxide reductase activity"/>
    <property type="evidence" value="ECO:0007669"/>
    <property type="project" value="UniProtKB-EC"/>
</dbReference>
<proteinExistence type="inferred from homology"/>
<dbReference type="GO" id="GO:0033743">
    <property type="term" value="F:peptide-methionine (R)-S-oxide reductase activity"/>
    <property type="evidence" value="ECO:0007669"/>
    <property type="project" value="UniProtKB-EC"/>
</dbReference>
<dbReference type="SUPFAM" id="SSF51316">
    <property type="entry name" value="Mss4-like"/>
    <property type="match status" value="1"/>
</dbReference>
<evidence type="ECO:0000256" key="7">
    <source>
        <dbReference type="ARBA" id="ARBA00022723"/>
    </source>
</evidence>
<keyword evidence="5" id="KW-0963">Cytoplasm</keyword>
<evidence type="ECO:0000256" key="11">
    <source>
        <dbReference type="ARBA" id="ARBA00023002"/>
    </source>
</evidence>